<dbReference type="SUPFAM" id="SSF55811">
    <property type="entry name" value="Nudix"/>
    <property type="match status" value="1"/>
</dbReference>
<dbReference type="AlphaFoldDB" id="W4HBE4"/>
<gene>
    <name evidence="2" type="ORF">H257_00607</name>
</gene>
<dbReference type="InterPro" id="IPR015797">
    <property type="entry name" value="NUDIX_hydrolase-like_dom_sf"/>
</dbReference>
<proteinExistence type="predicted"/>
<dbReference type="CDD" id="cd04697">
    <property type="entry name" value="NUDIX_Hydrolase"/>
    <property type="match status" value="1"/>
</dbReference>
<dbReference type="VEuPathDB" id="FungiDB:H257_00607"/>
<dbReference type="GeneID" id="20802603"/>
<evidence type="ECO:0000313" key="2">
    <source>
        <dbReference type="EMBL" id="ETV89262.1"/>
    </source>
</evidence>
<dbReference type="OrthoDB" id="510307at2759"/>
<name>W4HBE4_APHAT</name>
<dbReference type="PANTHER" id="PTHR10885:SF0">
    <property type="entry name" value="ISOPENTENYL-DIPHOSPHATE DELTA-ISOMERASE"/>
    <property type="match status" value="1"/>
</dbReference>
<accession>W4HBE4</accession>
<sequence>MTTVPGDVGLLEAKLHGASAGEQVVIVDAHNNVIGSSTRAVMKIFNLPHRATYVVVRNSAGLYYVQRRSSTKDYCPGLLEPMAGGVVGFGESYDESAYRELDEEMGIRNTPLTHITTFSYSVHTHHPETCTTNWRLIGMYYIRTSSRHPCSFGEACTIACTMDR</sequence>
<dbReference type="PANTHER" id="PTHR10885">
    <property type="entry name" value="ISOPENTENYL-DIPHOSPHATE DELTA-ISOMERASE"/>
    <property type="match status" value="1"/>
</dbReference>
<dbReference type="InterPro" id="IPR000086">
    <property type="entry name" value="NUDIX_hydrolase_dom"/>
</dbReference>
<dbReference type="EMBL" id="KI913114">
    <property type="protein sequence ID" value="ETV89262.1"/>
    <property type="molecule type" value="Genomic_DNA"/>
</dbReference>
<dbReference type="RefSeq" id="XP_009821662.1">
    <property type="nucleotide sequence ID" value="XM_009823360.1"/>
</dbReference>
<evidence type="ECO:0000259" key="1">
    <source>
        <dbReference type="PROSITE" id="PS51462"/>
    </source>
</evidence>
<dbReference type="PROSITE" id="PS51462">
    <property type="entry name" value="NUDIX"/>
    <property type="match status" value="1"/>
</dbReference>
<dbReference type="Pfam" id="PF00293">
    <property type="entry name" value="NUDIX"/>
    <property type="match status" value="1"/>
</dbReference>
<organism evidence="2">
    <name type="scientific">Aphanomyces astaci</name>
    <name type="common">Crayfish plague agent</name>
    <dbReference type="NCBI Taxonomy" id="112090"/>
    <lineage>
        <taxon>Eukaryota</taxon>
        <taxon>Sar</taxon>
        <taxon>Stramenopiles</taxon>
        <taxon>Oomycota</taxon>
        <taxon>Saprolegniomycetes</taxon>
        <taxon>Saprolegniales</taxon>
        <taxon>Verrucalvaceae</taxon>
        <taxon>Aphanomyces</taxon>
    </lineage>
</organism>
<dbReference type="Gene3D" id="3.90.79.10">
    <property type="entry name" value="Nucleoside Triphosphate Pyrophosphohydrolase"/>
    <property type="match status" value="1"/>
</dbReference>
<reference evidence="2" key="1">
    <citation type="submission" date="2013-12" db="EMBL/GenBank/DDBJ databases">
        <title>The Genome Sequence of Aphanomyces astaci APO3.</title>
        <authorList>
            <consortium name="The Broad Institute Genomics Platform"/>
            <person name="Russ C."/>
            <person name="Tyler B."/>
            <person name="van West P."/>
            <person name="Dieguez-Uribeondo J."/>
            <person name="Young S.K."/>
            <person name="Zeng Q."/>
            <person name="Gargeya S."/>
            <person name="Fitzgerald M."/>
            <person name="Abouelleil A."/>
            <person name="Alvarado L."/>
            <person name="Chapman S.B."/>
            <person name="Gainer-Dewar J."/>
            <person name="Goldberg J."/>
            <person name="Griggs A."/>
            <person name="Gujja S."/>
            <person name="Hansen M."/>
            <person name="Howarth C."/>
            <person name="Imamovic A."/>
            <person name="Ireland A."/>
            <person name="Larimer J."/>
            <person name="McCowan C."/>
            <person name="Murphy C."/>
            <person name="Pearson M."/>
            <person name="Poon T.W."/>
            <person name="Priest M."/>
            <person name="Roberts A."/>
            <person name="Saif S."/>
            <person name="Shea T."/>
            <person name="Sykes S."/>
            <person name="Wortman J."/>
            <person name="Nusbaum C."/>
            <person name="Birren B."/>
        </authorList>
    </citation>
    <scope>NUCLEOTIDE SEQUENCE [LARGE SCALE GENOMIC DNA]</scope>
    <source>
        <strain evidence="2">APO3</strain>
    </source>
</reference>
<feature type="domain" description="Nudix hydrolase" evidence="1">
    <location>
        <begin position="47"/>
        <end position="164"/>
    </location>
</feature>
<dbReference type="GO" id="GO:0003824">
    <property type="term" value="F:catalytic activity"/>
    <property type="evidence" value="ECO:0007669"/>
    <property type="project" value="UniProtKB-ARBA"/>
</dbReference>
<protein>
    <recommendedName>
        <fullName evidence="1">Nudix hydrolase domain-containing protein</fullName>
    </recommendedName>
</protein>